<dbReference type="GO" id="GO:0030170">
    <property type="term" value="F:pyridoxal phosphate binding"/>
    <property type="evidence" value="ECO:0007669"/>
    <property type="project" value="InterPro"/>
</dbReference>
<dbReference type="Gene3D" id="3.90.1150.10">
    <property type="entry name" value="Aspartate Aminotransferase, domain 1"/>
    <property type="match status" value="1"/>
</dbReference>
<feature type="domain" description="Aminotransferase class I/classII large" evidence="6">
    <location>
        <begin position="52"/>
        <end position="146"/>
    </location>
</feature>
<dbReference type="InterPro" id="IPR015424">
    <property type="entry name" value="PyrdxlP-dep_Trfase"/>
</dbReference>
<dbReference type="GO" id="GO:0006520">
    <property type="term" value="P:amino acid metabolic process"/>
    <property type="evidence" value="ECO:0007669"/>
    <property type="project" value="InterPro"/>
</dbReference>
<dbReference type="GO" id="GO:0008483">
    <property type="term" value="F:transaminase activity"/>
    <property type="evidence" value="ECO:0007669"/>
    <property type="project" value="UniProtKB-KW"/>
</dbReference>
<name>A0A382C7B0_9ZZZZ</name>
<dbReference type="PANTHER" id="PTHR46383">
    <property type="entry name" value="ASPARTATE AMINOTRANSFERASE"/>
    <property type="match status" value="1"/>
</dbReference>
<evidence type="ECO:0000313" key="7">
    <source>
        <dbReference type="EMBL" id="SVB21774.1"/>
    </source>
</evidence>
<dbReference type="AlphaFoldDB" id="A0A382C7B0"/>
<evidence type="ECO:0000256" key="1">
    <source>
        <dbReference type="ARBA" id="ARBA00001933"/>
    </source>
</evidence>
<sequence length="153" mass="17346">MNYGDPQYIQKSGINPDDLISFAGGWSNHAAPENLRKAYESILSDPKLFHFSGNYSTSIGDKEFRNALCKFEKHLYDMDINEKQIAVGLGSTQLTNDLFSVLLDPDDKVLLLDPSYSNYPEQLSRGNGIVSILRFSVIDEDKWEYIADQKTEE</sequence>
<dbReference type="Pfam" id="PF00155">
    <property type="entry name" value="Aminotran_1_2"/>
    <property type="match status" value="1"/>
</dbReference>
<reference evidence="7" key="1">
    <citation type="submission" date="2018-05" db="EMBL/GenBank/DDBJ databases">
        <authorList>
            <person name="Lanie J.A."/>
            <person name="Ng W.-L."/>
            <person name="Kazmierczak K.M."/>
            <person name="Andrzejewski T.M."/>
            <person name="Davidsen T.M."/>
            <person name="Wayne K.J."/>
            <person name="Tettelin H."/>
            <person name="Glass J.I."/>
            <person name="Rusch D."/>
            <person name="Podicherti R."/>
            <person name="Tsui H.-C.T."/>
            <person name="Winkler M.E."/>
        </authorList>
    </citation>
    <scope>NUCLEOTIDE SEQUENCE</scope>
</reference>
<evidence type="ECO:0000256" key="3">
    <source>
        <dbReference type="ARBA" id="ARBA00022576"/>
    </source>
</evidence>
<evidence type="ECO:0000259" key="6">
    <source>
        <dbReference type="Pfam" id="PF00155"/>
    </source>
</evidence>
<dbReference type="InterPro" id="IPR050596">
    <property type="entry name" value="AspAT/PAT-like"/>
</dbReference>
<dbReference type="EMBL" id="UINC01033072">
    <property type="protein sequence ID" value="SVB21774.1"/>
    <property type="molecule type" value="Genomic_DNA"/>
</dbReference>
<evidence type="ECO:0000256" key="2">
    <source>
        <dbReference type="ARBA" id="ARBA00007441"/>
    </source>
</evidence>
<dbReference type="InterPro" id="IPR004839">
    <property type="entry name" value="Aminotransferase_I/II_large"/>
</dbReference>
<keyword evidence="5" id="KW-0663">Pyridoxal phosphate</keyword>
<comment type="similarity">
    <text evidence="2">Belongs to the class-I pyridoxal-phosphate-dependent aminotransferase family.</text>
</comment>
<organism evidence="7">
    <name type="scientific">marine metagenome</name>
    <dbReference type="NCBI Taxonomy" id="408172"/>
    <lineage>
        <taxon>unclassified sequences</taxon>
        <taxon>metagenomes</taxon>
        <taxon>ecological metagenomes</taxon>
    </lineage>
</organism>
<proteinExistence type="inferred from homology"/>
<dbReference type="Gene3D" id="3.40.640.10">
    <property type="entry name" value="Type I PLP-dependent aspartate aminotransferase-like (Major domain)"/>
    <property type="match status" value="1"/>
</dbReference>
<gene>
    <name evidence="7" type="ORF">METZ01_LOCUS174628</name>
</gene>
<comment type="cofactor">
    <cofactor evidence="1">
        <name>pyridoxal 5'-phosphate</name>
        <dbReference type="ChEBI" id="CHEBI:597326"/>
    </cofactor>
</comment>
<accession>A0A382C7B0</accession>
<protein>
    <recommendedName>
        <fullName evidence="6">Aminotransferase class I/classII large domain-containing protein</fullName>
    </recommendedName>
</protein>
<dbReference type="PANTHER" id="PTHR46383:SF1">
    <property type="entry name" value="ASPARTATE AMINOTRANSFERASE"/>
    <property type="match status" value="1"/>
</dbReference>
<evidence type="ECO:0000256" key="5">
    <source>
        <dbReference type="ARBA" id="ARBA00022898"/>
    </source>
</evidence>
<feature type="non-terminal residue" evidence="7">
    <location>
        <position position="153"/>
    </location>
</feature>
<dbReference type="SUPFAM" id="SSF53383">
    <property type="entry name" value="PLP-dependent transferases"/>
    <property type="match status" value="1"/>
</dbReference>
<keyword evidence="4" id="KW-0808">Transferase</keyword>
<evidence type="ECO:0000256" key="4">
    <source>
        <dbReference type="ARBA" id="ARBA00022679"/>
    </source>
</evidence>
<keyword evidence="3" id="KW-0032">Aminotransferase</keyword>
<dbReference type="InterPro" id="IPR015422">
    <property type="entry name" value="PyrdxlP-dep_Trfase_small"/>
</dbReference>
<dbReference type="InterPro" id="IPR015421">
    <property type="entry name" value="PyrdxlP-dep_Trfase_major"/>
</dbReference>